<dbReference type="Gene3D" id="3.40.50.10330">
    <property type="entry name" value="Probable inorganic polyphosphate/atp-NAD kinase, domain 1"/>
    <property type="match status" value="1"/>
</dbReference>
<evidence type="ECO:0000259" key="5">
    <source>
        <dbReference type="PROSITE" id="PS50146"/>
    </source>
</evidence>
<dbReference type="PANTHER" id="PTHR12358">
    <property type="entry name" value="SPHINGOSINE KINASE"/>
    <property type="match status" value="1"/>
</dbReference>
<comment type="caution">
    <text evidence="6">The sequence shown here is derived from an EMBL/GenBank/DDBJ whole genome shotgun (WGS) entry which is preliminary data.</text>
</comment>
<name>A0ABU5VZ02_9BACT</name>
<dbReference type="Proteomes" id="UP001302274">
    <property type="component" value="Unassembled WGS sequence"/>
</dbReference>
<dbReference type="SMART" id="SM00046">
    <property type="entry name" value="DAGKc"/>
    <property type="match status" value="1"/>
</dbReference>
<evidence type="ECO:0000313" key="7">
    <source>
        <dbReference type="Proteomes" id="UP001302274"/>
    </source>
</evidence>
<evidence type="ECO:0000256" key="1">
    <source>
        <dbReference type="ARBA" id="ARBA00022679"/>
    </source>
</evidence>
<sequence>MQNISVYLNQKASNGSRDWQGMINNALFRSQIEYPISNSIEELHENLDRDLENKVDAILSVGGDGTVHSIIQKLAGTGVGLLVVPGGTANDFARVIGSSGNIKKITQTLRQNTRKKIDLININGTFMATNGGLGFAAEVANEINELRKAYPNFKKFMKFSGKNIYSLFIAKKMLKREITSYKFKIASKEYNEVVVAPLILINNQPMLAGSFEVAPNTNHQDGTFNIMILKHENRLELINCLLNILNGNFPHDDKNLITFETEEAKIDLLDGADQLSFFGDGEIFNAAKSWNVKCLPGALTVFSPKDQTDLSNFSGQMVSLT</sequence>
<evidence type="ECO:0000256" key="2">
    <source>
        <dbReference type="ARBA" id="ARBA00022741"/>
    </source>
</evidence>
<dbReference type="EMBL" id="JAYGJQ010000003">
    <property type="protein sequence ID" value="MEA9358294.1"/>
    <property type="molecule type" value="Genomic_DNA"/>
</dbReference>
<dbReference type="PROSITE" id="PS50146">
    <property type="entry name" value="DAGK"/>
    <property type="match status" value="1"/>
</dbReference>
<evidence type="ECO:0000256" key="4">
    <source>
        <dbReference type="ARBA" id="ARBA00022840"/>
    </source>
</evidence>
<protein>
    <submittedName>
        <fullName evidence="6">Diacylglycerol kinase family protein</fullName>
    </submittedName>
</protein>
<keyword evidence="4" id="KW-0067">ATP-binding</keyword>
<accession>A0ABU5VZ02</accession>
<organism evidence="6 7">
    <name type="scientific">Bacteriovorax antarcticus</name>
    <dbReference type="NCBI Taxonomy" id="3088717"/>
    <lineage>
        <taxon>Bacteria</taxon>
        <taxon>Pseudomonadati</taxon>
        <taxon>Bdellovibrionota</taxon>
        <taxon>Bacteriovoracia</taxon>
        <taxon>Bacteriovoracales</taxon>
        <taxon>Bacteriovoracaceae</taxon>
        <taxon>Bacteriovorax</taxon>
    </lineage>
</organism>
<keyword evidence="3 6" id="KW-0418">Kinase</keyword>
<dbReference type="Pfam" id="PF19279">
    <property type="entry name" value="YegS_C"/>
    <property type="match status" value="1"/>
</dbReference>
<dbReference type="GO" id="GO:0016301">
    <property type="term" value="F:kinase activity"/>
    <property type="evidence" value="ECO:0007669"/>
    <property type="project" value="UniProtKB-KW"/>
</dbReference>
<reference evidence="6 7" key="1">
    <citation type="submission" date="2023-11" db="EMBL/GenBank/DDBJ databases">
        <title>A Novel Polar Bacteriovorax (B. antarcticus) Isolated from the Biocrust in Antarctica.</title>
        <authorList>
            <person name="Mun W."/>
            <person name="Choi S.Y."/>
            <person name="Mitchell R.J."/>
        </authorList>
    </citation>
    <scope>NUCLEOTIDE SEQUENCE [LARGE SCALE GENOMIC DNA]</scope>
    <source>
        <strain evidence="6 7">PP10</strain>
    </source>
</reference>
<dbReference type="InterPro" id="IPR050187">
    <property type="entry name" value="Lipid_Phosphate_FormReg"/>
</dbReference>
<evidence type="ECO:0000256" key="3">
    <source>
        <dbReference type="ARBA" id="ARBA00022777"/>
    </source>
</evidence>
<dbReference type="RefSeq" id="WP_323578630.1">
    <property type="nucleotide sequence ID" value="NZ_JAYGJQ010000003.1"/>
</dbReference>
<dbReference type="InterPro" id="IPR017438">
    <property type="entry name" value="ATP-NAD_kinase_N"/>
</dbReference>
<dbReference type="InterPro" id="IPR016064">
    <property type="entry name" value="NAD/diacylglycerol_kinase_sf"/>
</dbReference>
<keyword evidence="7" id="KW-1185">Reference proteome</keyword>
<dbReference type="SUPFAM" id="SSF111331">
    <property type="entry name" value="NAD kinase/diacylglycerol kinase-like"/>
    <property type="match status" value="1"/>
</dbReference>
<keyword evidence="1" id="KW-0808">Transferase</keyword>
<dbReference type="Pfam" id="PF00781">
    <property type="entry name" value="DAGK_cat"/>
    <property type="match status" value="1"/>
</dbReference>
<dbReference type="Gene3D" id="2.60.200.40">
    <property type="match status" value="1"/>
</dbReference>
<keyword evidence="2" id="KW-0547">Nucleotide-binding</keyword>
<proteinExistence type="predicted"/>
<dbReference type="InterPro" id="IPR001206">
    <property type="entry name" value="Diacylglycerol_kinase_cat_dom"/>
</dbReference>
<dbReference type="InterPro" id="IPR045540">
    <property type="entry name" value="YegS/DAGK_C"/>
</dbReference>
<dbReference type="PANTHER" id="PTHR12358:SF106">
    <property type="entry name" value="LIPID KINASE YEGS"/>
    <property type="match status" value="1"/>
</dbReference>
<evidence type="ECO:0000313" key="6">
    <source>
        <dbReference type="EMBL" id="MEA9358294.1"/>
    </source>
</evidence>
<gene>
    <name evidence="6" type="ORF">SHI21_18810</name>
</gene>
<feature type="domain" description="DAGKc" evidence="5">
    <location>
        <begin position="1"/>
        <end position="126"/>
    </location>
</feature>